<keyword evidence="2" id="KW-1133">Transmembrane helix</keyword>
<evidence type="ECO:0000313" key="4">
    <source>
        <dbReference type="Proteomes" id="UP000187486"/>
    </source>
</evidence>
<organism evidence="3 4">
    <name type="scientific">Amycolatopsis coloradensis</name>
    <dbReference type="NCBI Taxonomy" id="76021"/>
    <lineage>
        <taxon>Bacteria</taxon>
        <taxon>Bacillati</taxon>
        <taxon>Actinomycetota</taxon>
        <taxon>Actinomycetes</taxon>
        <taxon>Pseudonocardiales</taxon>
        <taxon>Pseudonocardiaceae</taxon>
        <taxon>Amycolatopsis</taxon>
    </lineage>
</organism>
<dbReference type="EMBL" id="MQUQ01000017">
    <property type="protein sequence ID" value="OLZ46554.1"/>
    <property type="molecule type" value="Genomic_DNA"/>
</dbReference>
<keyword evidence="4" id="KW-1185">Reference proteome</keyword>
<sequence>MRQGPNLNWLADIVLQVHGKSNEVVLRVTPAHVDELRELLEAEGLRAYPALEHSMVNGPMLEMLTVPAAVTGGSVVWAMRGVVLAFMARNKDKEITFGTANFMATFKGTSVKEAERFTVATLEKVEQQRMKLEPLPQARKSDDEVPDTEAKEEVEAKQDTE</sequence>
<proteinExistence type="predicted"/>
<evidence type="ECO:0000256" key="1">
    <source>
        <dbReference type="SAM" id="MobiDB-lite"/>
    </source>
</evidence>
<dbReference type="Proteomes" id="UP000187486">
    <property type="component" value="Unassembled WGS sequence"/>
</dbReference>
<evidence type="ECO:0000313" key="3">
    <source>
        <dbReference type="EMBL" id="OLZ46554.1"/>
    </source>
</evidence>
<evidence type="ECO:0000256" key="2">
    <source>
        <dbReference type="SAM" id="Phobius"/>
    </source>
</evidence>
<keyword evidence="2" id="KW-0812">Transmembrane</keyword>
<feature type="transmembrane region" description="Helical" evidence="2">
    <location>
        <begin position="64"/>
        <end position="87"/>
    </location>
</feature>
<dbReference type="AlphaFoldDB" id="A0A1R0KK96"/>
<reference evidence="3 4" key="1">
    <citation type="submission" date="2016-01" db="EMBL/GenBank/DDBJ databases">
        <title>Amycolatopsis coloradensis genome sequencing and assembly.</title>
        <authorList>
            <person name="Mayilraj S."/>
        </authorList>
    </citation>
    <scope>NUCLEOTIDE SEQUENCE [LARGE SCALE GENOMIC DNA]</scope>
    <source>
        <strain evidence="3 4">DSM 44225</strain>
    </source>
</reference>
<keyword evidence="2" id="KW-0472">Membrane</keyword>
<name>A0A1R0KK96_9PSEU</name>
<accession>A0A1R0KK96</accession>
<feature type="compositionally biased region" description="Basic and acidic residues" evidence="1">
    <location>
        <begin position="139"/>
        <end position="161"/>
    </location>
</feature>
<protein>
    <submittedName>
        <fullName evidence="3">Uncharacterized protein</fullName>
    </submittedName>
</protein>
<gene>
    <name evidence="3" type="ORF">BS329_30480</name>
</gene>
<feature type="region of interest" description="Disordered" evidence="1">
    <location>
        <begin position="128"/>
        <end position="161"/>
    </location>
</feature>
<comment type="caution">
    <text evidence="3">The sequence shown here is derived from an EMBL/GenBank/DDBJ whole genome shotgun (WGS) entry which is preliminary data.</text>
</comment>